<dbReference type="EMBL" id="QUBQ01000001">
    <property type="protein sequence ID" value="REK75749.1"/>
    <property type="molecule type" value="Genomic_DNA"/>
</dbReference>
<keyword evidence="7" id="KW-0067">ATP-binding</keyword>
<dbReference type="RefSeq" id="WP_116042214.1">
    <property type="nucleotide sequence ID" value="NZ_QUBQ01000001.1"/>
</dbReference>
<feature type="transmembrane region" description="Helical" evidence="9">
    <location>
        <begin position="9"/>
        <end position="28"/>
    </location>
</feature>
<evidence type="ECO:0000313" key="11">
    <source>
        <dbReference type="EMBL" id="REK75749.1"/>
    </source>
</evidence>
<dbReference type="Gene3D" id="1.20.5.1930">
    <property type="match status" value="1"/>
</dbReference>
<feature type="transmembrane region" description="Helical" evidence="9">
    <location>
        <begin position="40"/>
        <end position="58"/>
    </location>
</feature>
<evidence type="ECO:0000256" key="5">
    <source>
        <dbReference type="ARBA" id="ARBA00022741"/>
    </source>
</evidence>
<dbReference type="GO" id="GO:0016020">
    <property type="term" value="C:membrane"/>
    <property type="evidence" value="ECO:0007669"/>
    <property type="project" value="InterPro"/>
</dbReference>
<dbReference type="InterPro" id="IPR011712">
    <property type="entry name" value="Sig_transdc_His_kin_sub3_dim/P"/>
</dbReference>
<keyword evidence="12" id="KW-1185">Reference proteome</keyword>
<comment type="caution">
    <text evidence="11">The sequence shown here is derived from an EMBL/GenBank/DDBJ whole genome shotgun (WGS) entry which is preliminary data.</text>
</comment>
<dbReference type="GO" id="GO:0000155">
    <property type="term" value="F:phosphorelay sensor kinase activity"/>
    <property type="evidence" value="ECO:0007669"/>
    <property type="project" value="InterPro"/>
</dbReference>
<organism evidence="11 12">
    <name type="scientific">Paenibacillus paeoniae</name>
    <dbReference type="NCBI Taxonomy" id="2292705"/>
    <lineage>
        <taxon>Bacteria</taxon>
        <taxon>Bacillati</taxon>
        <taxon>Bacillota</taxon>
        <taxon>Bacilli</taxon>
        <taxon>Bacillales</taxon>
        <taxon>Paenibacillaceae</taxon>
        <taxon>Paenibacillus</taxon>
    </lineage>
</organism>
<feature type="domain" description="Signal transduction histidine kinase subgroup 3 dimerisation and phosphoacceptor" evidence="10">
    <location>
        <begin position="80"/>
        <end position="141"/>
    </location>
</feature>
<accession>A0A371PJC1</accession>
<keyword evidence="9" id="KW-0812">Transmembrane</keyword>
<evidence type="ECO:0000256" key="7">
    <source>
        <dbReference type="ARBA" id="ARBA00022840"/>
    </source>
</evidence>
<keyword evidence="3" id="KW-0597">Phosphoprotein</keyword>
<evidence type="ECO:0000256" key="8">
    <source>
        <dbReference type="ARBA" id="ARBA00023012"/>
    </source>
</evidence>
<evidence type="ECO:0000313" key="12">
    <source>
        <dbReference type="Proteomes" id="UP000261905"/>
    </source>
</evidence>
<protein>
    <recommendedName>
        <fullName evidence="2">histidine kinase</fullName>
        <ecNumber evidence="2">2.7.13.3</ecNumber>
    </recommendedName>
</protein>
<keyword evidence="9" id="KW-1133">Transmembrane helix</keyword>
<evidence type="ECO:0000256" key="1">
    <source>
        <dbReference type="ARBA" id="ARBA00000085"/>
    </source>
</evidence>
<keyword evidence="4" id="KW-0808">Transferase</keyword>
<evidence type="ECO:0000259" key="10">
    <source>
        <dbReference type="Pfam" id="PF07730"/>
    </source>
</evidence>
<proteinExistence type="predicted"/>
<evidence type="ECO:0000256" key="9">
    <source>
        <dbReference type="SAM" id="Phobius"/>
    </source>
</evidence>
<evidence type="ECO:0000256" key="4">
    <source>
        <dbReference type="ARBA" id="ARBA00022679"/>
    </source>
</evidence>
<keyword evidence="6 11" id="KW-0418">Kinase</keyword>
<dbReference type="GO" id="GO:0046983">
    <property type="term" value="F:protein dimerization activity"/>
    <property type="evidence" value="ECO:0007669"/>
    <property type="project" value="InterPro"/>
</dbReference>
<gene>
    <name evidence="11" type="ORF">DX130_01320</name>
</gene>
<dbReference type="Pfam" id="PF07730">
    <property type="entry name" value="HisKA_3"/>
    <property type="match status" value="1"/>
</dbReference>
<name>A0A371PJC1_9BACL</name>
<reference evidence="11 12" key="1">
    <citation type="submission" date="2018-08" db="EMBL/GenBank/DDBJ databases">
        <title>Paenibacillus sp. M4BSY-1, whole genome shotgun sequence.</title>
        <authorList>
            <person name="Tuo L."/>
        </authorList>
    </citation>
    <scope>NUCLEOTIDE SEQUENCE [LARGE SCALE GENOMIC DNA]</scope>
    <source>
        <strain evidence="11 12">M4BSY-1</strain>
    </source>
</reference>
<keyword evidence="8" id="KW-0902">Two-component regulatory system</keyword>
<comment type="catalytic activity">
    <reaction evidence="1">
        <text>ATP + protein L-histidine = ADP + protein N-phospho-L-histidine.</text>
        <dbReference type="EC" id="2.7.13.3"/>
    </reaction>
</comment>
<dbReference type="PANTHER" id="PTHR24421:SF10">
    <property type="entry name" value="NITRATE_NITRITE SENSOR PROTEIN NARQ"/>
    <property type="match status" value="1"/>
</dbReference>
<keyword evidence="5" id="KW-0547">Nucleotide-binding</keyword>
<dbReference type="AlphaFoldDB" id="A0A371PJC1"/>
<dbReference type="CDD" id="cd16917">
    <property type="entry name" value="HATPase_UhpB-NarQ-NarX-like"/>
    <property type="match status" value="1"/>
</dbReference>
<dbReference type="SUPFAM" id="SSF55874">
    <property type="entry name" value="ATPase domain of HSP90 chaperone/DNA topoisomerase II/histidine kinase"/>
    <property type="match status" value="1"/>
</dbReference>
<dbReference type="OrthoDB" id="773385at2"/>
<keyword evidence="9" id="KW-0472">Membrane</keyword>
<dbReference type="Gene3D" id="3.30.565.10">
    <property type="entry name" value="Histidine kinase-like ATPase, C-terminal domain"/>
    <property type="match status" value="1"/>
</dbReference>
<dbReference type="InterPro" id="IPR036890">
    <property type="entry name" value="HATPase_C_sf"/>
</dbReference>
<sequence>MSYRWLKWLILWIPTVVIGLWEYVRHAFLLPYVSMELGNWLAPIFVFIITLTLVRRLFAKLEAMQDSLKWQQAVKAAFEEREQLARELHDGISQSLFMLSVKLDKLDRAESEADASKAMEGVRHTVRHVYEDVRQSISNLQNMPQQTDSTWLQSIHQLAAELEQGQGINVTVDSKLYDGLLSNRQKVELLAILREALMNVQKHAGATSVRMQAEHHGALNVPVPAFSCVIEDDGKGASQGELQEPGKYGIRMMRERAKAMGWELNLGPSELGGIRIEIRGGGAQHERTNS</sequence>
<evidence type="ECO:0000256" key="3">
    <source>
        <dbReference type="ARBA" id="ARBA00022553"/>
    </source>
</evidence>
<dbReference type="EC" id="2.7.13.3" evidence="2"/>
<evidence type="ECO:0000256" key="2">
    <source>
        <dbReference type="ARBA" id="ARBA00012438"/>
    </source>
</evidence>
<dbReference type="PANTHER" id="PTHR24421">
    <property type="entry name" value="NITRATE/NITRITE SENSOR PROTEIN NARX-RELATED"/>
    <property type="match status" value="1"/>
</dbReference>
<dbReference type="GO" id="GO:0005524">
    <property type="term" value="F:ATP binding"/>
    <property type="evidence" value="ECO:0007669"/>
    <property type="project" value="UniProtKB-KW"/>
</dbReference>
<evidence type="ECO:0000256" key="6">
    <source>
        <dbReference type="ARBA" id="ARBA00022777"/>
    </source>
</evidence>
<dbReference type="Proteomes" id="UP000261905">
    <property type="component" value="Unassembled WGS sequence"/>
</dbReference>
<dbReference type="InterPro" id="IPR050482">
    <property type="entry name" value="Sensor_HK_TwoCompSys"/>
</dbReference>